<protein>
    <submittedName>
        <fullName evidence="1">Uncharacterized protein</fullName>
    </submittedName>
</protein>
<accession>A0A4Y2LLS8</accession>
<comment type="caution">
    <text evidence="1">The sequence shown here is derived from an EMBL/GenBank/DDBJ whole genome shotgun (WGS) entry which is preliminary data.</text>
</comment>
<gene>
    <name evidence="1" type="ORF">AVEN_196296_1</name>
</gene>
<dbReference type="AlphaFoldDB" id="A0A4Y2LLS8"/>
<dbReference type="Proteomes" id="UP000499080">
    <property type="component" value="Unassembled WGS sequence"/>
</dbReference>
<reference evidence="1 2" key="1">
    <citation type="journal article" date="2019" name="Sci. Rep.">
        <title>Orb-weaving spider Araneus ventricosus genome elucidates the spidroin gene catalogue.</title>
        <authorList>
            <person name="Kono N."/>
            <person name="Nakamura H."/>
            <person name="Ohtoshi R."/>
            <person name="Moran D.A.P."/>
            <person name="Shinohara A."/>
            <person name="Yoshida Y."/>
            <person name="Fujiwara M."/>
            <person name="Mori M."/>
            <person name="Tomita M."/>
            <person name="Arakawa K."/>
        </authorList>
    </citation>
    <scope>NUCLEOTIDE SEQUENCE [LARGE SCALE GENOMIC DNA]</scope>
</reference>
<keyword evidence="2" id="KW-1185">Reference proteome</keyword>
<sequence>MVSGMRQETLYDIFRHRELSYEQKIVEIGRVVEVGGLSEVK</sequence>
<feature type="non-terminal residue" evidence="1">
    <location>
        <position position="41"/>
    </location>
</feature>
<proteinExistence type="predicted"/>
<name>A0A4Y2LLS8_ARAVE</name>
<evidence type="ECO:0000313" key="2">
    <source>
        <dbReference type="Proteomes" id="UP000499080"/>
    </source>
</evidence>
<dbReference type="EMBL" id="BGPR01006062">
    <property type="protein sequence ID" value="GBN15755.1"/>
    <property type="molecule type" value="Genomic_DNA"/>
</dbReference>
<organism evidence="1 2">
    <name type="scientific">Araneus ventricosus</name>
    <name type="common">Orbweaver spider</name>
    <name type="synonym">Epeira ventricosa</name>
    <dbReference type="NCBI Taxonomy" id="182803"/>
    <lineage>
        <taxon>Eukaryota</taxon>
        <taxon>Metazoa</taxon>
        <taxon>Ecdysozoa</taxon>
        <taxon>Arthropoda</taxon>
        <taxon>Chelicerata</taxon>
        <taxon>Arachnida</taxon>
        <taxon>Araneae</taxon>
        <taxon>Araneomorphae</taxon>
        <taxon>Entelegynae</taxon>
        <taxon>Araneoidea</taxon>
        <taxon>Araneidae</taxon>
        <taxon>Araneus</taxon>
    </lineage>
</organism>
<evidence type="ECO:0000313" key="1">
    <source>
        <dbReference type="EMBL" id="GBN15755.1"/>
    </source>
</evidence>